<dbReference type="PROSITE" id="PS00216">
    <property type="entry name" value="SUGAR_TRANSPORT_1"/>
    <property type="match status" value="2"/>
</dbReference>
<dbReference type="PROSITE" id="PS50850">
    <property type="entry name" value="MFS"/>
    <property type="match status" value="2"/>
</dbReference>
<sequence>MAYSLFKPNPTSSYSLIIALSTNPFPFRFTLPHRFITMATHNAPEINDPPTKLTKLYQNGVHQPSQTNPSFFRVKKLSENAVTPSRGSPLSAGYDLSSAKDTKVPARGKALVPTDLSIAVPEGTYARIEKPKMKMGGEAGLNNMREEQEVHQGKLTIHLLLTCILATIGGLILGSVTVPENNFEYYCKYDARMTFGVFLIVYLPGIGAAFIASPITRKYGHKKSIIVSAAIFCVSAALLLASTKITSTIIIGQVLLGLGIGFGAQAIPLYLSEIAPTHFRGGSNFMFQLAISIGMLTTNIVNYAARYLEPWSLDIYKGYTVSFGFVAALALLMIVTAIFLTETPNSLVHRGSKEKGREVLEKLRGTEQVEAEFQDMVAASELASTVKTPFRSIFWRKNRPQLVLAIFMPMFQSLTGINSLLYYTSLLFLNMGYERKSLLYSSVIIGTTLVLSTMLSMTVVDRFGRRVLLISGGIVMLICQIIIAIILVGKVGDNQNLSRTLFIVLIVVICLFALAFGWSWGPLAWTIPSEIFPLEIRSTGQSIAVAVNFIFTSFVADSFLPLLCVFKFGLFLFYAGWILVMTIFVSMFLPETKGVSIHDMASVWRKHWFWKKIMINSDIMGLEEKSSQKLKMGGEAGLNNMRTEQEEHKGKLTIHLLITCLIAAIGGVILGSVTVPGWFATTGEYYEMFSDYSYKDKSSFESYCKDGAGMSFGLLLIVYLPGIVAAFIASPVTRKYGHKKSIIISAAIFCVSAALLIASSKKPDLLIFFIGQISLGLGIGFGAQAIPLYLSEIAPTHLRGGSNFMFQLAISLGISIASIDNYTDRHLTKPWYAVDLFYNYGPSFGLVTALALLMIVAAIFLTETPISLIHRGSKEKGKKVLEKLRGTEQVEAEFQDMVSASELAKTVKTPFRSIFWKKNRPQLVLAILVPMFRSLTGINSLLYYTSILFFNMGYKDKTILYPSVIIGAILVLSTLLSMTVVDRFGRRVLLISGGIVMLICQIIIAIILAGKVDNQNLSRTLFIVLIFVICLFALAFGWSWGPLAWTIPSEIFPLEIRSTGQSIAVAVNFIVTSVVADSFLPLLCQIKFGIFLFYAGWILLMTIFVYMFLPETKGVSIDNMASVWRNHWFWKKIIWKMSNYVYEKEEKNSKSTECLAAMPLRLCLISQNSPE</sequence>
<feature type="transmembrane region" description="Helical" evidence="9">
    <location>
        <begin position="402"/>
        <end position="423"/>
    </location>
</feature>
<name>A0A7J6F3L7_CANSA</name>
<feature type="transmembrane region" description="Helical" evidence="9">
    <location>
        <begin position="501"/>
        <end position="521"/>
    </location>
</feature>
<dbReference type="EMBL" id="JAATIQ010000275">
    <property type="protein sequence ID" value="KAF4365206.1"/>
    <property type="molecule type" value="Genomic_DNA"/>
</dbReference>
<feature type="transmembrane region" description="Helical" evidence="9">
    <location>
        <begin position="1021"/>
        <end position="1041"/>
    </location>
</feature>
<reference evidence="11 12" key="1">
    <citation type="journal article" date="2020" name="bioRxiv">
        <title>Sequence and annotation of 42 cannabis genomes reveals extensive copy number variation in cannabinoid synthesis and pathogen resistance genes.</title>
        <authorList>
            <person name="Mckernan K.J."/>
            <person name="Helbert Y."/>
            <person name="Kane L.T."/>
            <person name="Ebling H."/>
            <person name="Zhang L."/>
            <person name="Liu B."/>
            <person name="Eaton Z."/>
            <person name="Mclaughlin S."/>
            <person name="Kingan S."/>
            <person name="Baybayan P."/>
            <person name="Concepcion G."/>
            <person name="Jordan M."/>
            <person name="Riva A."/>
            <person name="Barbazuk W."/>
            <person name="Harkins T."/>
        </authorList>
    </citation>
    <scope>NUCLEOTIDE SEQUENCE [LARGE SCALE GENOMIC DNA]</scope>
    <source>
        <strain evidence="12">cv. Jamaican Lion 4</strain>
        <tissue evidence="11">Leaf</tissue>
    </source>
</reference>
<evidence type="ECO:0000256" key="4">
    <source>
        <dbReference type="ARBA" id="ARBA00022597"/>
    </source>
</evidence>
<gene>
    <name evidence="11" type="ORF">G4B88_000365</name>
</gene>
<dbReference type="FunFam" id="1.20.1250.20:FF:000931">
    <property type="entry name" value="Sugar transport protein 3"/>
    <property type="match status" value="1"/>
</dbReference>
<comment type="subcellular location">
    <subcellularLocation>
        <location evidence="1">Membrane</location>
        <topology evidence="1">Multi-pass membrane protein</topology>
    </subcellularLocation>
</comment>
<feature type="transmembrane region" description="Helical" evidence="9">
    <location>
        <begin position="652"/>
        <end position="679"/>
    </location>
</feature>
<dbReference type="InterPro" id="IPR036157">
    <property type="entry name" value="dUTPase-like_sf"/>
</dbReference>
<feature type="transmembrane region" description="Helical" evidence="9">
    <location>
        <begin position="224"/>
        <end position="243"/>
    </location>
</feature>
<dbReference type="PANTHER" id="PTHR23500">
    <property type="entry name" value="SOLUTE CARRIER FAMILY 2, FACILITATED GLUCOSE TRANSPORTER"/>
    <property type="match status" value="1"/>
</dbReference>
<keyword evidence="8 9" id="KW-0472">Membrane</keyword>
<dbReference type="PRINTS" id="PR00171">
    <property type="entry name" value="SUGRTRNSPORT"/>
</dbReference>
<feature type="transmembrane region" description="Helical" evidence="9">
    <location>
        <begin position="1062"/>
        <end position="1082"/>
    </location>
</feature>
<feature type="transmembrane region" description="Helical" evidence="9">
    <location>
        <begin position="839"/>
        <end position="861"/>
    </location>
</feature>
<evidence type="ECO:0000256" key="8">
    <source>
        <dbReference type="ARBA" id="ARBA00023136"/>
    </source>
</evidence>
<keyword evidence="12" id="KW-1185">Reference proteome</keyword>
<feature type="transmembrane region" description="Helical" evidence="9">
    <location>
        <begin position="568"/>
        <end position="589"/>
    </location>
</feature>
<dbReference type="PANTHER" id="PTHR23500:SF595">
    <property type="entry name" value="OS09G0416200 PROTEIN"/>
    <property type="match status" value="1"/>
</dbReference>
<dbReference type="NCBIfam" id="TIGR00879">
    <property type="entry name" value="SP"/>
    <property type="match status" value="2"/>
</dbReference>
<feature type="domain" description="Major facilitator superfamily (MFS) profile" evidence="10">
    <location>
        <begin position="652"/>
        <end position="1113"/>
    </location>
</feature>
<dbReference type="InterPro" id="IPR020846">
    <property type="entry name" value="MFS_dom"/>
</dbReference>
<protein>
    <recommendedName>
        <fullName evidence="10">Major facilitator superfamily (MFS) profile domain-containing protein</fullName>
    </recommendedName>
</protein>
<feature type="domain" description="Major facilitator superfamily (MFS) profile" evidence="10">
    <location>
        <begin position="155"/>
        <end position="593"/>
    </location>
</feature>
<dbReference type="Proteomes" id="UP000583929">
    <property type="component" value="Unassembled WGS sequence"/>
</dbReference>
<feature type="transmembrane region" description="Helical" evidence="9">
    <location>
        <begin position="542"/>
        <end position="562"/>
    </location>
</feature>
<evidence type="ECO:0000259" key="10">
    <source>
        <dbReference type="PROSITE" id="PS50850"/>
    </source>
</evidence>
<dbReference type="CDD" id="cd17361">
    <property type="entry name" value="MFS_STP"/>
    <property type="match status" value="2"/>
</dbReference>
<evidence type="ECO:0000256" key="1">
    <source>
        <dbReference type="ARBA" id="ARBA00004141"/>
    </source>
</evidence>
<dbReference type="Gene3D" id="1.20.1250.20">
    <property type="entry name" value="MFS general substrate transporter like domains"/>
    <property type="match status" value="2"/>
</dbReference>
<dbReference type="GO" id="GO:0015145">
    <property type="term" value="F:monosaccharide transmembrane transporter activity"/>
    <property type="evidence" value="ECO:0007669"/>
    <property type="project" value="InterPro"/>
</dbReference>
<evidence type="ECO:0000256" key="5">
    <source>
        <dbReference type="ARBA" id="ARBA00022692"/>
    </source>
</evidence>
<keyword evidence="3" id="KW-0813">Transport</keyword>
<feature type="transmembrane region" description="Helical" evidence="9">
    <location>
        <begin position="765"/>
        <end position="790"/>
    </location>
</feature>
<dbReference type="PROSITE" id="PS00217">
    <property type="entry name" value="SUGAR_TRANSPORT_2"/>
    <property type="match status" value="1"/>
</dbReference>
<dbReference type="SUPFAM" id="SSF51283">
    <property type="entry name" value="dUTPase-like"/>
    <property type="match status" value="1"/>
</dbReference>
<dbReference type="InterPro" id="IPR044778">
    <property type="entry name" value="MFS_STP/MST-like_plant"/>
</dbReference>
<evidence type="ECO:0000256" key="9">
    <source>
        <dbReference type="SAM" id="Phobius"/>
    </source>
</evidence>
<accession>A0A7J6F3L7</accession>
<feature type="transmembrane region" description="Helical" evidence="9">
    <location>
        <begin position="467"/>
        <end position="489"/>
    </location>
</feature>
<dbReference type="AlphaFoldDB" id="A0A7J6F3L7"/>
<feature type="transmembrane region" description="Helical" evidence="9">
    <location>
        <begin position="959"/>
        <end position="981"/>
    </location>
</feature>
<dbReference type="Gene3D" id="2.70.40.10">
    <property type="match status" value="1"/>
</dbReference>
<proteinExistence type="inferred from homology"/>
<feature type="transmembrane region" description="Helical" evidence="9">
    <location>
        <begin position="708"/>
        <end position="729"/>
    </location>
</feature>
<evidence type="ECO:0000256" key="2">
    <source>
        <dbReference type="ARBA" id="ARBA00010992"/>
    </source>
</evidence>
<dbReference type="InterPro" id="IPR003663">
    <property type="entry name" value="Sugar/inositol_transpt"/>
</dbReference>
<dbReference type="Pfam" id="PF00083">
    <property type="entry name" value="Sugar_tr"/>
    <property type="match status" value="2"/>
</dbReference>
<evidence type="ECO:0000313" key="12">
    <source>
        <dbReference type="Proteomes" id="UP000583929"/>
    </source>
</evidence>
<dbReference type="InterPro" id="IPR045262">
    <property type="entry name" value="STP/PLT_plant"/>
</dbReference>
<feature type="transmembrane region" description="Helical" evidence="9">
    <location>
        <begin position="155"/>
        <end position="173"/>
    </location>
</feature>
<dbReference type="Pfam" id="PF00692">
    <property type="entry name" value="dUTPase"/>
    <property type="match status" value="1"/>
</dbReference>
<feature type="transmembrane region" description="Helical" evidence="9">
    <location>
        <begin position="249"/>
        <end position="271"/>
    </location>
</feature>
<keyword evidence="4" id="KW-0762">Sugar transport</keyword>
<evidence type="ECO:0000256" key="3">
    <source>
        <dbReference type="ARBA" id="ARBA00022448"/>
    </source>
</evidence>
<keyword evidence="6" id="KW-0769">Symport</keyword>
<feature type="transmembrane region" description="Helical" evidence="9">
    <location>
        <begin position="802"/>
        <end position="819"/>
    </location>
</feature>
<dbReference type="InterPro" id="IPR036259">
    <property type="entry name" value="MFS_trans_sf"/>
</dbReference>
<feature type="transmembrane region" description="Helical" evidence="9">
    <location>
        <begin position="1088"/>
        <end position="1109"/>
    </location>
</feature>
<keyword evidence="5 9" id="KW-0812">Transmembrane</keyword>
<dbReference type="InterPro" id="IPR029054">
    <property type="entry name" value="dUTPase-like"/>
</dbReference>
<dbReference type="InterPro" id="IPR005828">
    <property type="entry name" value="MFS_sugar_transport-like"/>
</dbReference>
<keyword evidence="7 9" id="KW-1133">Transmembrane helix</keyword>
<evidence type="ECO:0000256" key="6">
    <source>
        <dbReference type="ARBA" id="ARBA00022847"/>
    </source>
</evidence>
<feature type="transmembrane region" description="Helical" evidence="9">
    <location>
        <begin position="923"/>
        <end position="947"/>
    </location>
</feature>
<feature type="transmembrane region" description="Helical" evidence="9">
    <location>
        <begin position="283"/>
        <end position="301"/>
    </location>
</feature>
<comment type="similarity">
    <text evidence="2">Belongs to the major facilitator superfamily. Sugar transporter (TC 2.A.1.1) family.</text>
</comment>
<dbReference type="GO" id="GO:0016020">
    <property type="term" value="C:membrane"/>
    <property type="evidence" value="ECO:0007669"/>
    <property type="project" value="UniProtKB-SubCell"/>
</dbReference>
<feature type="transmembrane region" description="Helical" evidence="9">
    <location>
        <begin position="988"/>
        <end position="1009"/>
    </location>
</feature>
<feature type="transmembrane region" description="Helical" evidence="9">
    <location>
        <begin position="321"/>
        <end position="340"/>
    </location>
</feature>
<comment type="caution">
    <text evidence="11">The sequence shown here is derived from an EMBL/GenBank/DDBJ whole genome shotgun (WGS) entry which is preliminary data.</text>
</comment>
<evidence type="ECO:0000313" key="11">
    <source>
        <dbReference type="EMBL" id="KAF4365206.1"/>
    </source>
</evidence>
<evidence type="ECO:0000256" key="7">
    <source>
        <dbReference type="ARBA" id="ARBA00022989"/>
    </source>
</evidence>
<organism evidence="11 12">
    <name type="scientific">Cannabis sativa</name>
    <name type="common">Hemp</name>
    <name type="synonym">Marijuana</name>
    <dbReference type="NCBI Taxonomy" id="3483"/>
    <lineage>
        <taxon>Eukaryota</taxon>
        <taxon>Viridiplantae</taxon>
        <taxon>Streptophyta</taxon>
        <taxon>Embryophyta</taxon>
        <taxon>Tracheophyta</taxon>
        <taxon>Spermatophyta</taxon>
        <taxon>Magnoliopsida</taxon>
        <taxon>eudicotyledons</taxon>
        <taxon>Gunneridae</taxon>
        <taxon>Pentapetalae</taxon>
        <taxon>rosids</taxon>
        <taxon>fabids</taxon>
        <taxon>Rosales</taxon>
        <taxon>Cannabaceae</taxon>
        <taxon>Cannabis</taxon>
    </lineage>
</organism>
<dbReference type="InterPro" id="IPR005829">
    <property type="entry name" value="Sugar_transporter_CS"/>
</dbReference>
<feature type="transmembrane region" description="Helical" evidence="9">
    <location>
        <begin position="741"/>
        <end position="759"/>
    </location>
</feature>
<dbReference type="SUPFAM" id="SSF103473">
    <property type="entry name" value="MFS general substrate transporter"/>
    <property type="match status" value="2"/>
</dbReference>
<feature type="transmembrane region" description="Helical" evidence="9">
    <location>
        <begin position="193"/>
        <end position="212"/>
    </location>
</feature>
<feature type="transmembrane region" description="Helical" evidence="9">
    <location>
        <begin position="438"/>
        <end position="460"/>
    </location>
</feature>
<dbReference type="GO" id="GO:0015293">
    <property type="term" value="F:symporter activity"/>
    <property type="evidence" value="ECO:0007669"/>
    <property type="project" value="UniProtKB-KW"/>
</dbReference>